<dbReference type="Gene3D" id="1.10.10.60">
    <property type="entry name" value="Homeodomain-like"/>
    <property type="match status" value="1"/>
</dbReference>
<evidence type="ECO:0000256" key="3">
    <source>
        <dbReference type="ARBA" id="ARBA00023125"/>
    </source>
</evidence>
<keyword evidence="1" id="KW-0678">Repressor</keyword>
<dbReference type="Pfam" id="PF00440">
    <property type="entry name" value="TetR_N"/>
    <property type="match status" value="1"/>
</dbReference>
<accession>A0A4R6SKV0</accession>
<dbReference type="PROSITE" id="PS50977">
    <property type="entry name" value="HTH_TETR_2"/>
    <property type="match status" value="1"/>
</dbReference>
<evidence type="ECO:0000256" key="2">
    <source>
        <dbReference type="ARBA" id="ARBA00023015"/>
    </source>
</evidence>
<evidence type="ECO:0000256" key="4">
    <source>
        <dbReference type="ARBA" id="ARBA00023163"/>
    </source>
</evidence>
<dbReference type="GO" id="GO:0003700">
    <property type="term" value="F:DNA-binding transcription factor activity"/>
    <property type="evidence" value="ECO:0007669"/>
    <property type="project" value="TreeGrafter"/>
</dbReference>
<dbReference type="PANTHER" id="PTHR30055">
    <property type="entry name" value="HTH-TYPE TRANSCRIPTIONAL REGULATOR RUTR"/>
    <property type="match status" value="1"/>
</dbReference>
<dbReference type="SUPFAM" id="SSF46689">
    <property type="entry name" value="Homeodomain-like"/>
    <property type="match status" value="1"/>
</dbReference>
<protein>
    <submittedName>
        <fullName evidence="7">TetR family transcriptional regulator</fullName>
    </submittedName>
</protein>
<keyword evidence="4" id="KW-0804">Transcription</keyword>
<gene>
    <name evidence="7" type="ORF">EV186_101456</name>
</gene>
<dbReference type="EMBL" id="SNXZ01000001">
    <property type="protein sequence ID" value="TDQ04504.1"/>
    <property type="molecule type" value="Genomic_DNA"/>
</dbReference>
<dbReference type="PANTHER" id="PTHR30055:SF175">
    <property type="entry name" value="HTH-TYPE TRANSCRIPTIONAL REPRESSOR KSTR2"/>
    <property type="match status" value="1"/>
</dbReference>
<evidence type="ECO:0000256" key="1">
    <source>
        <dbReference type="ARBA" id="ARBA00022491"/>
    </source>
</evidence>
<comment type="caution">
    <text evidence="7">The sequence shown here is derived from an EMBL/GenBank/DDBJ whole genome shotgun (WGS) entry which is preliminary data.</text>
</comment>
<keyword evidence="8" id="KW-1185">Reference proteome</keyword>
<keyword evidence="3 5" id="KW-0238">DNA-binding</keyword>
<dbReference type="InterPro" id="IPR001647">
    <property type="entry name" value="HTH_TetR"/>
</dbReference>
<dbReference type="Proteomes" id="UP000295444">
    <property type="component" value="Unassembled WGS sequence"/>
</dbReference>
<dbReference type="InterPro" id="IPR050109">
    <property type="entry name" value="HTH-type_TetR-like_transc_reg"/>
</dbReference>
<keyword evidence="2" id="KW-0805">Transcription regulation</keyword>
<proteinExistence type="predicted"/>
<reference evidence="7 8" key="1">
    <citation type="submission" date="2019-03" db="EMBL/GenBank/DDBJ databases">
        <title>Genomic Encyclopedia of Type Strains, Phase IV (KMG-IV): sequencing the most valuable type-strain genomes for metagenomic binning, comparative biology and taxonomic classification.</title>
        <authorList>
            <person name="Goeker M."/>
        </authorList>
    </citation>
    <scope>NUCLEOTIDE SEQUENCE [LARGE SCALE GENOMIC DNA]</scope>
    <source>
        <strain evidence="7 8">DSM 45361</strain>
    </source>
</reference>
<dbReference type="SUPFAM" id="SSF48498">
    <property type="entry name" value="Tetracyclin repressor-like, C-terminal domain"/>
    <property type="match status" value="1"/>
</dbReference>
<feature type="domain" description="HTH tetR-type" evidence="6">
    <location>
        <begin position="11"/>
        <end position="71"/>
    </location>
</feature>
<dbReference type="GO" id="GO:0000976">
    <property type="term" value="F:transcription cis-regulatory region binding"/>
    <property type="evidence" value="ECO:0007669"/>
    <property type="project" value="TreeGrafter"/>
</dbReference>
<evidence type="ECO:0000313" key="8">
    <source>
        <dbReference type="Proteomes" id="UP000295444"/>
    </source>
</evidence>
<evidence type="ECO:0000259" key="6">
    <source>
        <dbReference type="PROSITE" id="PS50977"/>
    </source>
</evidence>
<sequence length="199" mass="22265">MLFMTTPRPLTARHQALLEQLEELFLAEGFASFTLDDLAARLRCSKSTLYALADSKEQLAVTVVSRFFHNAASRIERRVAGEDDPRKVIGRYFEGISEELGVASEQFITDVAGTAATRTIYESRAREAARRIREFLAEGARIGVFRDVHTELVAQMVSLVIESIQTGELRSRVRVTDAEAFAGLRDLLLEGVMRDGSRR</sequence>
<evidence type="ECO:0000313" key="7">
    <source>
        <dbReference type="EMBL" id="TDQ04504.1"/>
    </source>
</evidence>
<organism evidence="7 8">
    <name type="scientific">Labedaea rhizosphaerae</name>
    <dbReference type="NCBI Taxonomy" id="598644"/>
    <lineage>
        <taxon>Bacteria</taxon>
        <taxon>Bacillati</taxon>
        <taxon>Actinomycetota</taxon>
        <taxon>Actinomycetes</taxon>
        <taxon>Pseudonocardiales</taxon>
        <taxon>Pseudonocardiaceae</taxon>
        <taxon>Labedaea</taxon>
    </lineage>
</organism>
<evidence type="ECO:0000256" key="5">
    <source>
        <dbReference type="PROSITE-ProRule" id="PRU00335"/>
    </source>
</evidence>
<feature type="DNA-binding region" description="H-T-H motif" evidence="5">
    <location>
        <begin position="34"/>
        <end position="53"/>
    </location>
</feature>
<name>A0A4R6SKV0_LABRH</name>
<dbReference type="InterPro" id="IPR009057">
    <property type="entry name" value="Homeodomain-like_sf"/>
</dbReference>
<dbReference type="Gene3D" id="1.10.357.10">
    <property type="entry name" value="Tetracycline Repressor, domain 2"/>
    <property type="match status" value="1"/>
</dbReference>
<dbReference type="InterPro" id="IPR036271">
    <property type="entry name" value="Tet_transcr_reg_TetR-rel_C_sf"/>
</dbReference>
<dbReference type="AlphaFoldDB" id="A0A4R6SKV0"/>